<keyword evidence="3" id="KW-1185">Reference proteome</keyword>
<feature type="compositionally biased region" description="Basic and acidic residues" evidence="1">
    <location>
        <begin position="80"/>
        <end position="92"/>
    </location>
</feature>
<protein>
    <submittedName>
        <fullName evidence="2">Uncharacterized protein</fullName>
    </submittedName>
</protein>
<proteinExistence type="predicted"/>
<evidence type="ECO:0000313" key="2">
    <source>
        <dbReference type="EMBL" id="KAF6404942.1"/>
    </source>
</evidence>
<feature type="compositionally biased region" description="Basic and acidic residues" evidence="1">
    <location>
        <begin position="56"/>
        <end position="70"/>
    </location>
</feature>
<gene>
    <name evidence="2" type="ORF">HJG63_009272</name>
</gene>
<evidence type="ECO:0000313" key="3">
    <source>
        <dbReference type="Proteomes" id="UP000593571"/>
    </source>
</evidence>
<sequence>MHRSAGGVWVASIMGEATCGERGCTGDLLTSTRFCCDPHTTLKKCLNRKQLKCSRRAKESKPSSEKRNTVHETYVLSKNGEGKRGLATQERRFGPRIGTNARACFSAPRQAPRDAGSKELRSHFGAL</sequence>
<comment type="caution">
    <text evidence="2">The sequence shown here is derived from an EMBL/GenBank/DDBJ whole genome shotgun (WGS) entry which is preliminary data.</text>
</comment>
<feature type="region of interest" description="Disordered" evidence="1">
    <location>
        <begin position="106"/>
        <end position="127"/>
    </location>
</feature>
<dbReference type="Proteomes" id="UP000593571">
    <property type="component" value="Unassembled WGS sequence"/>
</dbReference>
<reference evidence="2 3" key="1">
    <citation type="journal article" date="2020" name="Nature">
        <title>Six reference-quality genomes reveal evolution of bat adaptations.</title>
        <authorList>
            <person name="Jebb D."/>
            <person name="Huang Z."/>
            <person name="Pippel M."/>
            <person name="Hughes G.M."/>
            <person name="Lavrichenko K."/>
            <person name="Devanna P."/>
            <person name="Winkler S."/>
            <person name="Jermiin L.S."/>
            <person name="Skirmuntt E.C."/>
            <person name="Katzourakis A."/>
            <person name="Burkitt-Gray L."/>
            <person name="Ray D.A."/>
            <person name="Sullivan K.A.M."/>
            <person name="Roscito J.G."/>
            <person name="Kirilenko B.M."/>
            <person name="Davalos L.M."/>
            <person name="Corthals A.P."/>
            <person name="Power M.L."/>
            <person name="Jones G."/>
            <person name="Ransome R.D."/>
            <person name="Dechmann D.K.N."/>
            <person name="Locatelli A.G."/>
            <person name="Puechmaille S.J."/>
            <person name="Fedrigo O."/>
            <person name="Jarvis E.D."/>
            <person name="Hiller M."/>
            <person name="Vernes S.C."/>
            <person name="Myers E.W."/>
            <person name="Teeling E.C."/>
        </authorList>
    </citation>
    <scope>NUCLEOTIDE SEQUENCE [LARGE SCALE GENOMIC DNA]</scope>
    <source>
        <strain evidence="2">MRouAeg1</strain>
        <tissue evidence="2">Muscle</tissue>
    </source>
</reference>
<dbReference type="EMBL" id="JACASE010000015">
    <property type="protein sequence ID" value="KAF6404942.1"/>
    <property type="molecule type" value="Genomic_DNA"/>
</dbReference>
<name>A0A7J8C267_ROUAE</name>
<feature type="compositionally biased region" description="Basic and acidic residues" evidence="1">
    <location>
        <begin position="111"/>
        <end position="127"/>
    </location>
</feature>
<dbReference type="AlphaFoldDB" id="A0A7J8C267"/>
<organism evidence="2 3">
    <name type="scientific">Rousettus aegyptiacus</name>
    <name type="common">Egyptian fruit bat</name>
    <name type="synonym">Pteropus aegyptiacus</name>
    <dbReference type="NCBI Taxonomy" id="9407"/>
    <lineage>
        <taxon>Eukaryota</taxon>
        <taxon>Metazoa</taxon>
        <taxon>Chordata</taxon>
        <taxon>Craniata</taxon>
        <taxon>Vertebrata</taxon>
        <taxon>Euteleostomi</taxon>
        <taxon>Mammalia</taxon>
        <taxon>Eutheria</taxon>
        <taxon>Laurasiatheria</taxon>
        <taxon>Chiroptera</taxon>
        <taxon>Yinpterochiroptera</taxon>
        <taxon>Pteropodoidea</taxon>
        <taxon>Pteropodidae</taxon>
        <taxon>Rousettinae</taxon>
        <taxon>Rousettus</taxon>
    </lineage>
</organism>
<evidence type="ECO:0000256" key="1">
    <source>
        <dbReference type="SAM" id="MobiDB-lite"/>
    </source>
</evidence>
<accession>A0A7J8C267</accession>
<feature type="region of interest" description="Disordered" evidence="1">
    <location>
        <begin position="55"/>
        <end position="92"/>
    </location>
</feature>